<name>A0A8X6QUC3_NEPPI</name>
<evidence type="ECO:0000313" key="1">
    <source>
        <dbReference type="EMBL" id="GFU43544.1"/>
    </source>
</evidence>
<dbReference type="EMBL" id="BMAW01132437">
    <property type="protein sequence ID" value="GFU43544.1"/>
    <property type="molecule type" value="Genomic_DNA"/>
</dbReference>
<gene>
    <name evidence="1" type="primary">TCB2_8</name>
    <name evidence="1" type="ORF">NPIL_352501</name>
</gene>
<keyword evidence="2" id="KW-1185">Reference proteome</keyword>
<dbReference type="OrthoDB" id="25402at2759"/>
<protein>
    <submittedName>
        <fullName evidence="1">Transposable element Tcb2 transposase</fullName>
    </submittedName>
</protein>
<dbReference type="AlphaFoldDB" id="A0A8X6QUC3"/>
<proteinExistence type="predicted"/>
<reference evidence="1" key="1">
    <citation type="submission" date="2020-08" db="EMBL/GenBank/DDBJ databases">
        <title>Multicomponent nature underlies the extraordinary mechanical properties of spider dragline silk.</title>
        <authorList>
            <person name="Kono N."/>
            <person name="Nakamura H."/>
            <person name="Mori M."/>
            <person name="Yoshida Y."/>
            <person name="Ohtoshi R."/>
            <person name="Malay A.D."/>
            <person name="Moran D.A.P."/>
            <person name="Tomita M."/>
            <person name="Numata K."/>
            <person name="Arakawa K."/>
        </authorList>
    </citation>
    <scope>NUCLEOTIDE SEQUENCE</scope>
</reference>
<dbReference type="Gene3D" id="3.30.420.10">
    <property type="entry name" value="Ribonuclease H-like superfamily/Ribonuclease H"/>
    <property type="match status" value="1"/>
</dbReference>
<dbReference type="InterPro" id="IPR036397">
    <property type="entry name" value="RNaseH_sf"/>
</dbReference>
<dbReference type="Proteomes" id="UP000887013">
    <property type="component" value="Unassembled WGS sequence"/>
</dbReference>
<accession>A0A8X6QUC3</accession>
<sequence>MSTYHESVTVALSLTGTQANIHSMQVIIGIIEKKLENLTCKKVEQFEPEFIIYPSIVREIGDSLIFEHKTDLHIQIGTMTGHTYRDIILEQHVCFRGAMGAKFVFMVDNDCPHRANIIKECLQWNSQHSHLT</sequence>
<dbReference type="GO" id="GO:0003676">
    <property type="term" value="F:nucleic acid binding"/>
    <property type="evidence" value="ECO:0007669"/>
    <property type="project" value="InterPro"/>
</dbReference>
<organism evidence="1 2">
    <name type="scientific">Nephila pilipes</name>
    <name type="common">Giant wood spider</name>
    <name type="synonym">Nephila maculata</name>
    <dbReference type="NCBI Taxonomy" id="299642"/>
    <lineage>
        <taxon>Eukaryota</taxon>
        <taxon>Metazoa</taxon>
        <taxon>Ecdysozoa</taxon>
        <taxon>Arthropoda</taxon>
        <taxon>Chelicerata</taxon>
        <taxon>Arachnida</taxon>
        <taxon>Araneae</taxon>
        <taxon>Araneomorphae</taxon>
        <taxon>Entelegynae</taxon>
        <taxon>Araneoidea</taxon>
        <taxon>Nephilidae</taxon>
        <taxon>Nephila</taxon>
    </lineage>
</organism>
<evidence type="ECO:0000313" key="2">
    <source>
        <dbReference type="Proteomes" id="UP000887013"/>
    </source>
</evidence>
<comment type="caution">
    <text evidence="1">The sequence shown here is derived from an EMBL/GenBank/DDBJ whole genome shotgun (WGS) entry which is preliminary data.</text>
</comment>